<evidence type="ECO:0000313" key="2">
    <source>
        <dbReference type="EMBL" id="MEC3862988.1"/>
    </source>
</evidence>
<reference evidence="2 3" key="1">
    <citation type="submission" date="2024-01" db="EMBL/GenBank/DDBJ databases">
        <title>Mesobacterium rodlantinim sp. nov., isolated from shallow sea hydrothermal systems off Kueishantao Island.</title>
        <authorList>
            <person name="Su Z."/>
            <person name="Tang K."/>
        </authorList>
    </citation>
    <scope>NUCLEOTIDE SEQUENCE [LARGE SCALE GENOMIC DNA]</scope>
    <source>
        <strain evidence="2 3">TK19101</strain>
    </source>
</reference>
<organism evidence="2 3">
    <name type="scientific">Mesobacterium hydrothermale</name>
    <dbReference type="NCBI Taxonomy" id="3111907"/>
    <lineage>
        <taxon>Bacteria</taxon>
        <taxon>Pseudomonadati</taxon>
        <taxon>Pseudomonadota</taxon>
        <taxon>Alphaproteobacteria</taxon>
        <taxon>Rhodobacterales</taxon>
        <taxon>Roseobacteraceae</taxon>
        <taxon>Mesobacterium</taxon>
    </lineage>
</organism>
<feature type="domain" description="Pyrrolo-quinoline quinone repeat" evidence="1">
    <location>
        <begin position="123"/>
        <end position="359"/>
    </location>
</feature>
<dbReference type="InterPro" id="IPR018391">
    <property type="entry name" value="PQQ_b-propeller_rpt"/>
</dbReference>
<gene>
    <name evidence="2" type="ORF">VK792_16970</name>
</gene>
<dbReference type="PROSITE" id="PS51257">
    <property type="entry name" value="PROKAR_LIPOPROTEIN"/>
    <property type="match status" value="1"/>
</dbReference>
<sequence>MQKTAFRISVLAMLALTAACEDREVILPGQREGVREVLQTEGMAEPAASTENRSQPAAIAAMTRNAGWPQTPTTDATRIENAQLGTALTQAWSVNIGQGDKRRARLTATPVAENGRVFTLDSAGQVSAVASSGEVLWQVDLTPGRERADQAHGGALALGGGRLYVTSGFGQVTALDPATGDIVWTQRVQAAATGVPTYYDGLVYAVAGDTTAWAIEADSGRVRWQLDGVSDINNVSGGPAPAVTDQRVIFAFGNGMVQAAFRQGGLRLWSSLLASKRAGMAFATVDDITGGPVVRGNTVFAGNYSGSVSALSLGSGERLWTATMGAADAAWPTADSVYLISDLAQLVRLDAQTGEAIWRADLPGYVPTRRPQKKRDSYYASYGPIMAGGRLIVASSDGFIRQFDPRDGSLTGTVEVPGGATTRPIVVNGTLYVVSTKGELYAFR</sequence>
<dbReference type="InterPro" id="IPR015943">
    <property type="entry name" value="WD40/YVTN_repeat-like_dom_sf"/>
</dbReference>
<dbReference type="InterPro" id="IPR002372">
    <property type="entry name" value="PQQ_rpt_dom"/>
</dbReference>
<name>A0ABU6HNH7_9RHOB</name>
<keyword evidence="3" id="KW-1185">Reference proteome</keyword>
<protein>
    <submittedName>
        <fullName evidence="2">PQQ-binding-like beta-propeller repeat protein</fullName>
    </submittedName>
</protein>
<accession>A0ABU6HNH7</accession>
<evidence type="ECO:0000259" key="1">
    <source>
        <dbReference type="Pfam" id="PF13360"/>
    </source>
</evidence>
<comment type="caution">
    <text evidence="2">The sequence shown here is derived from an EMBL/GenBank/DDBJ whole genome shotgun (WGS) entry which is preliminary data.</text>
</comment>
<dbReference type="InterPro" id="IPR011047">
    <property type="entry name" value="Quinoprotein_ADH-like_sf"/>
</dbReference>
<dbReference type="SUPFAM" id="SSF50998">
    <property type="entry name" value="Quinoprotein alcohol dehydrogenase-like"/>
    <property type="match status" value="1"/>
</dbReference>
<proteinExistence type="predicted"/>
<dbReference type="Proteomes" id="UP001348149">
    <property type="component" value="Unassembled WGS sequence"/>
</dbReference>
<dbReference type="PANTHER" id="PTHR34512:SF30">
    <property type="entry name" value="OUTER MEMBRANE PROTEIN ASSEMBLY FACTOR BAMB"/>
    <property type="match status" value="1"/>
</dbReference>
<dbReference type="Gene3D" id="2.130.10.10">
    <property type="entry name" value="YVTN repeat-like/Quinoprotein amine dehydrogenase"/>
    <property type="match status" value="1"/>
</dbReference>
<dbReference type="PANTHER" id="PTHR34512">
    <property type="entry name" value="CELL SURFACE PROTEIN"/>
    <property type="match status" value="1"/>
</dbReference>
<evidence type="ECO:0000313" key="3">
    <source>
        <dbReference type="Proteomes" id="UP001348149"/>
    </source>
</evidence>
<dbReference type="SMART" id="SM00564">
    <property type="entry name" value="PQQ"/>
    <property type="match status" value="6"/>
</dbReference>
<dbReference type="EMBL" id="JAYLLH010000033">
    <property type="protein sequence ID" value="MEC3862988.1"/>
    <property type="molecule type" value="Genomic_DNA"/>
</dbReference>
<dbReference type="Pfam" id="PF13360">
    <property type="entry name" value="PQQ_2"/>
    <property type="match status" value="1"/>
</dbReference>